<name>A0A835EL28_9POAL</name>
<evidence type="ECO:0000313" key="2">
    <source>
        <dbReference type="Proteomes" id="UP000636709"/>
    </source>
</evidence>
<keyword evidence="2" id="KW-1185">Reference proteome</keyword>
<sequence length="96" mass="9789">MERAPAQRPEVAVATETGGPYTFLELAYKKTVASDAPGGVHGVVVLSLAAGEALKWAYIVGGGFAVLLGGSRQDRAPPLNAAAALVHQGPVPAARR</sequence>
<reference evidence="1" key="1">
    <citation type="submission" date="2020-07" db="EMBL/GenBank/DDBJ databases">
        <title>Genome sequence and genetic diversity analysis of an under-domesticated orphan crop, white fonio (Digitaria exilis).</title>
        <authorList>
            <person name="Bennetzen J.L."/>
            <person name="Chen S."/>
            <person name="Ma X."/>
            <person name="Wang X."/>
            <person name="Yssel A.E.J."/>
            <person name="Chaluvadi S.R."/>
            <person name="Johnson M."/>
            <person name="Gangashetty P."/>
            <person name="Hamidou F."/>
            <person name="Sanogo M.D."/>
            <person name="Zwaenepoel A."/>
            <person name="Wallace J."/>
            <person name="Van De Peer Y."/>
            <person name="Van Deynze A."/>
        </authorList>
    </citation>
    <scope>NUCLEOTIDE SEQUENCE</scope>
    <source>
        <tissue evidence="1">Leaves</tissue>
    </source>
</reference>
<dbReference type="EMBL" id="JACEFO010001926">
    <property type="protein sequence ID" value="KAF8692925.1"/>
    <property type="molecule type" value="Genomic_DNA"/>
</dbReference>
<comment type="caution">
    <text evidence="1">The sequence shown here is derived from an EMBL/GenBank/DDBJ whole genome shotgun (WGS) entry which is preliminary data.</text>
</comment>
<dbReference type="Proteomes" id="UP000636709">
    <property type="component" value="Unassembled WGS sequence"/>
</dbReference>
<organism evidence="1 2">
    <name type="scientific">Digitaria exilis</name>
    <dbReference type="NCBI Taxonomy" id="1010633"/>
    <lineage>
        <taxon>Eukaryota</taxon>
        <taxon>Viridiplantae</taxon>
        <taxon>Streptophyta</taxon>
        <taxon>Embryophyta</taxon>
        <taxon>Tracheophyta</taxon>
        <taxon>Spermatophyta</taxon>
        <taxon>Magnoliopsida</taxon>
        <taxon>Liliopsida</taxon>
        <taxon>Poales</taxon>
        <taxon>Poaceae</taxon>
        <taxon>PACMAD clade</taxon>
        <taxon>Panicoideae</taxon>
        <taxon>Panicodae</taxon>
        <taxon>Paniceae</taxon>
        <taxon>Anthephorinae</taxon>
        <taxon>Digitaria</taxon>
    </lineage>
</organism>
<evidence type="ECO:0000313" key="1">
    <source>
        <dbReference type="EMBL" id="KAF8692925.1"/>
    </source>
</evidence>
<proteinExistence type="predicted"/>
<gene>
    <name evidence="1" type="ORF">HU200_039284</name>
</gene>
<protein>
    <submittedName>
        <fullName evidence="1">Uncharacterized protein</fullName>
    </submittedName>
</protein>
<dbReference type="AlphaFoldDB" id="A0A835EL28"/>
<accession>A0A835EL28</accession>